<keyword evidence="1" id="KW-0812">Transmembrane</keyword>
<feature type="transmembrane region" description="Helical" evidence="1">
    <location>
        <begin position="134"/>
        <end position="164"/>
    </location>
</feature>
<keyword evidence="1" id="KW-0472">Membrane</keyword>
<protein>
    <recommendedName>
        <fullName evidence="4">Oligosaccharide repeat unit polymerase</fullName>
    </recommendedName>
</protein>
<accession>A0ABW2ZEM9</accession>
<feature type="transmembrane region" description="Helical" evidence="1">
    <location>
        <begin position="176"/>
        <end position="197"/>
    </location>
</feature>
<dbReference type="RefSeq" id="WP_377140443.1">
    <property type="nucleotide sequence ID" value="NZ_JBHTIA010000003.1"/>
</dbReference>
<feature type="transmembrane region" description="Helical" evidence="1">
    <location>
        <begin position="66"/>
        <end position="89"/>
    </location>
</feature>
<dbReference type="Proteomes" id="UP001597073">
    <property type="component" value="Unassembled WGS sequence"/>
</dbReference>
<gene>
    <name evidence="2" type="ORF">ACFQZI_07285</name>
</gene>
<evidence type="ECO:0000256" key="1">
    <source>
        <dbReference type="SAM" id="Phobius"/>
    </source>
</evidence>
<name>A0ABW2ZEM9_9SPHI</name>
<feature type="transmembrane region" description="Helical" evidence="1">
    <location>
        <begin position="356"/>
        <end position="377"/>
    </location>
</feature>
<feature type="transmembrane region" description="Helical" evidence="1">
    <location>
        <begin position="26"/>
        <end position="45"/>
    </location>
</feature>
<organism evidence="2 3">
    <name type="scientific">Mucilaginibacter lutimaris</name>
    <dbReference type="NCBI Taxonomy" id="931629"/>
    <lineage>
        <taxon>Bacteria</taxon>
        <taxon>Pseudomonadati</taxon>
        <taxon>Bacteroidota</taxon>
        <taxon>Sphingobacteriia</taxon>
        <taxon>Sphingobacteriales</taxon>
        <taxon>Sphingobacteriaceae</taxon>
        <taxon>Mucilaginibacter</taxon>
    </lineage>
</organism>
<evidence type="ECO:0008006" key="4">
    <source>
        <dbReference type="Google" id="ProtNLM"/>
    </source>
</evidence>
<evidence type="ECO:0000313" key="2">
    <source>
        <dbReference type="EMBL" id="MFD0764652.1"/>
    </source>
</evidence>
<dbReference type="EMBL" id="JBHTIA010000003">
    <property type="protein sequence ID" value="MFD0764652.1"/>
    <property type="molecule type" value="Genomic_DNA"/>
</dbReference>
<keyword evidence="1" id="KW-1133">Transmembrane helix</keyword>
<proteinExistence type="predicted"/>
<feature type="transmembrane region" description="Helical" evidence="1">
    <location>
        <begin position="315"/>
        <end position="336"/>
    </location>
</feature>
<reference evidence="3" key="1">
    <citation type="journal article" date="2019" name="Int. J. Syst. Evol. Microbiol.">
        <title>The Global Catalogue of Microorganisms (GCM) 10K type strain sequencing project: providing services to taxonomists for standard genome sequencing and annotation.</title>
        <authorList>
            <consortium name="The Broad Institute Genomics Platform"/>
            <consortium name="The Broad Institute Genome Sequencing Center for Infectious Disease"/>
            <person name="Wu L."/>
            <person name="Ma J."/>
        </authorList>
    </citation>
    <scope>NUCLEOTIDE SEQUENCE [LARGE SCALE GENOMIC DNA]</scope>
    <source>
        <strain evidence="3">CCUG 60742</strain>
    </source>
</reference>
<keyword evidence="3" id="KW-1185">Reference proteome</keyword>
<comment type="caution">
    <text evidence="2">The sequence shown here is derived from an EMBL/GenBank/DDBJ whole genome shotgun (WGS) entry which is preliminary data.</text>
</comment>
<evidence type="ECO:0000313" key="3">
    <source>
        <dbReference type="Proteomes" id="UP001597073"/>
    </source>
</evidence>
<feature type="transmembrane region" description="Helical" evidence="1">
    <location>
        <begin position="101"/>
        <end position="122"/>
    </location>
</feature>
<sequence length="393" mass="44373">MFALIWAVAVVFYFFGWSDLFPNLSAGLTLFLCVAIIFSVAAAVVTNRHSIFAYRPAETSGLDIGIYLLAIDLFSWLLSFAYSGVPILKVLRGSDIDYRDFGMPTVIVFTMSFNSFLCLYFFHRYLTNKKRINLVYIAVCIGCFIAIFSRGLIAMTAMSMFFLWLSSKKNTLRPGFIAGSAATFLLVLYLFGVVGNIRMNTLIASQTGRAAESYSSKAILLVGSASQKFKDSFVPDEYFWGYLYISSPLSNLEHNVEQEAPAVNLPDVISYGVNEFTWDFLSKRYNTITGQEQKKPVLLVQELTVSTIFAESYRYAGWAGMIFMLVFLLLLPFVYLGLLGYDKDVVPLGVAVLTNIYFFSFFDNMLVYSGLGLQLLYPFLLKFVHRLSTEQFF</sequence>